<feature type="domain" description="Response regulatory" evidence="2">
    <location>
        <begin position="3"/>
        <end position="118"/>
    </location>
</feature>
<evidence type="ECO:0000259" key="2">
    <source>
        <dbReference type="PROSITE" id="PS50110"/>
    </source>
</evidence>
<dbReference type="PANTHER" id="PTHR45228">
    <property type="entry name" value="CYCLIC DI-GMP PHOSPHODIESTERASE TM_0186-RELATED"/>
    <property type="match status" value="1"/>
</dbReference>
<dbReference type="Gene3D" id="1.10.3210.10">
    <property type="entry name" value="Hypothetical protein af1432"/>
    <property type="match status" value="1"/>
</dbReference>
<organism evidence="4 5">
    <name type="scientific">Candidatus Aeolococcus gillhamiae</name>
    <dbReference type="NCBI Taxonomy" id="3127015"/>
    <lineage>
        <taxon>Bacteria</taxon>
        <taxon>Bacillati</taxon>
        <taxon>Candidatus Dormiibacterota</taxon>
        <taxon>Candidatus Dormibacteria</taxon>
        <taxon>Candidatus Aeolococcales</taxon>
        <taxon>Candidatus Aeolococcaceae</taxon>
        <taxon>Candidatus Aeolococcus</taxon>
    </lineage>
</organism>
<dbReference type="Pfam" id="PF13487">
    <property type="entry name" value="HD_5"/>
    <property type="match status" value="1"/>
</dbReference>
<reference evidence="4 5" key="1">
    <citation type="submission" date="2020-10" db="EMBL/GenBank/DDBJ databases">
        <title>Ca. Dormibacterota MAGs.</title>
        <authorList>
            <person name="Montgomery K."/>
        </authorList>
    </citation>
    <scope>NUCLEOTIDE SEQUENCE [LARGE SCALE GENOMIC DNA]</scope>
    <source>
        <strain evidence="4">SC8812_S17_18</strain>
    </source>
</reference>
<dbReference type="EMBL" id="JAEKNS010000019">
    <property type="protein sequence ID" value="MBJ7593491.1"/>
    <property type="molecule type" value="Genomic_DNA"/>
</dbReference>
<keyword evidence="1" id="KW-0597">Phosphoprotein</keyword>
<dbReference type="SUPFAM" id="SSF52172">
    <property type="entry name" value="CheY-like"/>
    <property type="match status" value="1"/>
</dbReference>
<dbReference type="InterPro" id="IPR006675">
    <property type="entry name" value="HDIG_dom"/>
</dbReference>
<dbReference type="Pfam" id="PF00072">
    <property type="entry name" value="Response_reg"/>
    <property type="match status" value="1"/>
</dbReference>
<sequence>MPRVLCADDDRPIRLFVRDAMRLGGYDVAVVADGAEAIRRLDDGGPFDLVITDYSMPRATGIEVIEHAQRVDPTLPCIIVTAYHDLDLAMRAMRAGAVGFIPKPFRAEHLLTVAGRALERRQLAADALRLNMLVPMLERFTMVLANTLESKDCATNRHAERLVGHAEAVARQLGLDDDCRFSIRVGACLHDIGKVGVPEALLRRPGPLTPAERQLMQLHPEIGAAILEDIDTWEDVRLIVRHHHEHWNGGGYPLGLSTIDIPLGARIVSVVDAFDVMTEGRPYAKSKPVEAAVAELIRQRGRQFDPDAVDAFVTTLGGTGDYHDVVDTVSEFDLIARRAAPSQARSMVGEAVR</sequence>
<gene>
    <name evidence="4" type="ORF">JF886_01300</name>
</gene>
<dbReference type="RefSeq" id="WP_337308821.1">
    <property type="nucleotide sequence ID" value="NZ_JAEKNS010000019.1"/>
</dbReference>
<evidence type="ECO:0000256" key="1">
    <source>
        <dbReference type="PROSITE-ProRule" id="PRU00169"/>
    </source>
</evidence>
<dbReference type="AlphaFoldDB" id="A0A934JZU0"/>
<feature type="modified residue" description="4-aspartylphosphate" evidence="1">
    <location>
        <position position="53"/>
    </location>
</feature>
<dbReference type="PROSITE" id="PS51832">
    <property type="entry name" value="HD_GYP"/>
    <property type="match status" value="1"/>
</dbReference>
<comment type="caution">
    <text evidence="4">The sequence shown here is derived from an EMBL/GenBank/DDBJ whole genome shotgun (WGS) entry which is preliminary data.</text>
</comment>
<dbReference type="InterPro" id="IPR011006">
    <property type="entry name" value="CheY-like_superfamily"/>
</dbReference>
<dbReference type="Gene3D" id="3.40.50.2300">
    <property type="match status" value="1"/>
</dbReference>
<dbReference type="CDD" id="cd00077">
    <property type="entry name" value="HDc"/>
    <property type="match status" value="1"/>
</dbReference>
<dbReference type="SMART" id="SM00448">
    <property type="entry name" value="REC"/>
    <property type="match status" value="1"/>
</dbReference>
<dbReference type="PROSITE" id="PS50110">
    <property type="entry name" value="RESPONSE_REGULATORY"/>
    <property type="match status" value="1"/>
</dbReference>
<dbReference type="InterPro" id="IPR003607">
    <property type="entry name" value="HD/PDEase_dom"/>
</dbReference>
<dbReference type="InterPro" id="IPR037522">
    <property type="entry name" value="HD_GYP_dom"/>
</dbReference>
<accession>A0A934JZU0</accession>
<dbReference type="SUPFAM" id="SSF109604">
    <property type="entry name" value="HD-domain/PDEase-like"/>
    <property type="match status" value="1"/>
</dbReference>
<dbReference type="NCBIfam" id="TIGR00277">
    <property type="entry name" value="HDIG"/>
    <property type="match status" value="1"/>
</dbReference>
<evidence type="ECO:0000259" key="3">
    <source>
        <dbReference type="PROSITE" id="PS51832"/>
    </source>
</evidence>
<dbReference type="PANTHER" id="PTHR45228:SF4">
    <property type="entry name" value="LIPOPROTEIN"/>
    <property type="match status" value="1"/>
</dbReference>
<evidence type="ECO:0000313" key="4">
    <source>
        <dbReference type="EMBL" id="MBJ7593491.1"/>
    </source>
</evidence>
<dbReference type="InterPro" id="IPR001789">
    <property type="entry name" value="Sig_transdc_resp-reg_receiver"/>
</dbReference>
<evidence type="ECO:0000313" key="5">
    <source>
        <dbReference type="Proteomes" id="UP000606991"/>
    </source>
</evidence>
<protein>
    <submittedName>
        <fullName evidence="4">Response regulator</fullName>
    </submittedName>
</protein>
<name>A0A934JZU0_9BACT</name>
<dbReference type="Proteomes" id="UP000606991">
    <property type="component" value="Unassembled WGS sequence"/>
</dbReference>
<feature type="domain" description="HD-GYP" evidence="3">
    <location>
        <begin position="133"/>
        <end position="328"/>
    </location>
</feature>
<dbReference type="GO" id="GO:0000160">
    <property type="term" value="P:phosphorelay signal transduction system"/>
    <property type="evidence" value="ECO:0007669"/>
    <property type="project" value="InterPro"/>
</dbReference>
<proteinExistence type="predicted"/>
<dbReference type="SMART" id="SM00471">
    <property type="entry name" value="HDc"/>
    <property type="match status" value="1"/>
</dbReference>
<dbReference type="InterPro" id="IPR052020">
    <property type="entry name" value="Cyclic_di-GMP/3'3'-cGAMP_PDE"/>
</dbReference>